<keyword evidence="5 7" id="KW-1133">Transmembrane helix</keyword>
<evidence type="ECO:0000256" key="7">
    <source>
        <dbReference type="RuleBase" id="RU366058"/>
    </source>
</evidence>
<organism evidence="9 11">
    <name type="scientific">Rubrobacter radiotolerans</name>
    <name type="common">Arthrobacter radiotolerans</name>
    <dbReference type="NCBI Taxonomy" id="42256"/>
    <lineage>
        <taxon>Bacteria</taxon>
        <taxon>Bacillati</taxon>
        <taxon>Actinomycetota</taxon>
        <taxon>Rubrobacteria</taxon>
        <taxon>Rubrobacterales</taxon>
        <taxon>Rubrobacteraceae</taxon>
        <taxon>Rubrobacter</taxon>
    </lineage>
</organism>
<proteinExistence type="inferred from homology"/>
<dbReference type="Pfam" id="PF09335">
    <property type="entry name" value="VTT_dom"/>
    <property type="match status" value="1"/>
</dbReference>
<evidence type="ECO:0000256" key="1">
    <source>
        <dbReference type="ARBA" id="ARBA00004651"/>
    </source>
</evidence>
<name>A0A023X4B9_RUBRA</name>
<keyword evidence="6 7" id="KW-0472">Membrane</keyword>
<feature type="transmembrane region" description="Helical" evidence="7">
    <location>
        <begin position="60"/>
        <end position="87"/>
    </location>
</feature>
<dbReference type="PANTHER" id="PTHR12677:SF59">
    <property type="entry name" value="GOLGI APPARATUS MEMBRANE PROTEIN TVP38-RELATED"/>
    <property type="match status" value="1"/>
</dbReference>
<comment type="subcellular location">
    <subcellularLocation>
        <location evidence="1 7">Cell membrane</location>
        <topology evidence="1 7">Multi-pass membrane protein</topology>
    </subcellularLocation>
</comment>
<evidence type="ECO:0000256" key="4">
    <source>
        <dbReference type="ARBA" id="ARBA00022692"/>
    </source>
</evidence>
<dbReference type="GO" id="GO:0005886">
    <property type="term" value="C:plasma membrane"/>
    <property type="evidence" value="ECO:0007669"/>
    <property type="project" value="UniProtKB-SubCell"/>
</dbReference>
<protein>
    <recommendedName>
        <fullName evidence="7">TVP38/TMEM64 family membrane protein</fullName>
    </recommendedName>
</protein>
<dbReference type="AlphaFoldDB" id="A0A023X4B9"/>
<dbReference type="EMBL" id="CP007514">
    <property type="protein sequence ID" value="AHY47317.1"/>
    <property type="molecule type" value="Genomic_DNA"/>
</dbReference>
<evidence type="ECO:0000313" key="11">
    <source>
        <dbReference type="Proteomes" id="UP000025229"/>
    </source>
</evidence>
<gene>
    <name evidence="9" type="ORF">RradSPS_2034</name>
    <name evidence="10" type="ORF">SIL72_11885</name>
</gene>
<keyword evidence="4 7" id="KW-0812">Transmembrane</keyword>
<keyword evidence="11" id="KW-1185">Reference proteome</keyword>
<sequence length="236" mass="25196">MLSSRTVLWARFALTVILLLSLGLAYLFSTGFRSEVDRAVAILSRGDVAGLRDYILSFGIWAPVVSALLMVLQALVAPLPAFLLAFANGLAFGAFWGGALSLASATLAAALSFWVARSLGRRPVEVLVGKAGLESADRWFLRWGAYAVLVARLVPVVSFDVVSYAAGLTRMRFGAFIAATVVGAAPAAFVYAFLGERAPRYVWFLMVAFGVVVAGAVIAAVVRRRRRGKPVPLGEE</sequence>
<dbReference type="EMBL" id="JAWXXX010000001">
    <property type="protein sequence ID" value="MDX5894721.1"/>
    <property type="molecule type" value="Genomic_DNA"/>
</dbReference>
<feature type="transmembrane region" description="Helical" evidence="7">
    <location>
        <begin position="200"/>
        <end position="222"/>
    </location>
</feature>
<dbReference type="OrthoDB" id="5242213at2"/>
<feature type="transmembrane region" description="Helical" evidence="7">
    <location>
        <begin position="7"/>
        <end position="28"/>
    </location>
</feature>
<dbReference type="InterPro" id="IPR015414">
    <property type="entry name" value="TMEM64"/>
</dbReference>
<evidence type="ECO:0000313" key="10">
    <source>
        <dbReference type="EMBL" id="MDX5894721.1"/>
    </source>
</evidence>
<reference evidence="9 11" key="1">
    <citation type="submission" date="2014-03" db="EMBL/GenBank/DDBJ databases">
        <title>Complete genome sequence of the Radio-Resistant Rubrobacter radiotolerans RSPS-4.</title>
        <authorList>
            <person name="Egas C.C."/>
            <person name="Barroso C.C."/>
            <person name="Froufe H.J.C."/>
            <person name="Pacheco J.J."/>
            <person name="Albuquerque L.L."/>
            <person name="da Costa M.M.S."/>
        </authorList>
    </citation>
    <scope>NUCLEOTIDE SEQUENCE [LARGE SCALE GENOMIC DNA]</scope>
    <source>
        <strain evidence="9 11">RSPS-4</strain>
    </source>
</reference>
<dbReference type="KEGG" id="rrd:RradSPS_2034"/>
<feature type="transmembrane region" description="Helical" evidence="7">
    <location>
        <begin position="173"/>
        <end position="194"/>
    </location>
</feature>
<dbReference type="STRING" id="42256.RradSPS_2034"/>
<dbReference type="PATRIC" id="fig|42256.3.peg.2071"/>
<feature type="domain" description="VTT" evidence="8">
    <location>
        <begin position="79"/>
        <end position="196"/>
    </location>
</feature>
<dbReference type="PANTHER" id="PTHR12677">
    <property type="entry name" value="GOLGI APPARATUS MEMBRANE PROTEIN TVP38-RELATED"/>
    <property type="match status" value="1"/>
</dbReference>
<dbReference type="Proteomes" id="UP000025229">
    <property type="component" value="Chromosome"/>
</dbReference>
<evidence type="ECO:0000256" key="5">
    <source>
        <dbReference type="ARBA" id="ARBA00022989"/>
    </source>
</evidence>
<dbReference type="Proteomes" id="UP001281130">
    <property type="component" value="Unassembled WGS sequence"/>
</dbReference>
<dbReference type="InterPro" id="IPR032816">
    <property type="entry name" value="VTT_dom"/>
</dbReference>
<dbReference type="eggNOG" id="COG0398">
    <property type="taxonomic scope" value="Bacteria"/>
</dbReference>
<accession>A0A023X4B9</accession>
<dbReference type="RefSeq" id="WP_051589678.1">
    <property type="nucleotide sequence ID" value="NZ_CP007514.1"/>
</dbReference>
<dbReference type="HOGENOM" id="CLU_038944_8_0_11"/>
<evidence type="ECO:0000256" key="2">
    <source>
        <dbReference type="ARBA" id="ARBA00008640"/>
    </source>
</evidence>
<reference evidence="10" key="2">
    <citation type="submission" date="2023-11" db="EMBL/GenBank/DDBJ databases">
        <title>MicrobeMod: A computational toolkit for identifying prokaryotic methylation and restriction-modification with nanopore sequencing.</title>
        <authorList>
            <person name="Crits-Christoph A."/>
            <person name="Kang S.C."/>
            <person name="Lee H."/>
            <person name="Ostrov N."/>
        </authorList>
    </citation>
    <scope>NUCLEOTIDE SEQUENCE</scope>
    <source>
        <strain evidence="10">ATCC 51242</strain>
    </source>
</reference>
<evidence type="ECO:0000256" key="3">
    <source>
        <dbReference type="ARBA" id="ARBA00022475"/>
    </source>
</evidence>
<feature type="transmembrane region" description="Helical" evidence="7">
    <location>
        <begin position="94"/>
        <end position="116"/>
    </location>
</feature>
<evidence type="ECO:0000259" key="8">
    <source>
        <dbReference type="Pfam" id="PF09335"/>
    </source>
</evidence>
<evidence type="ECO:0000256" key="6">
    <source>
        <dbReference type="ARBA" id="ARBA00023136"/>
    </source>
</evidence>
<evidence type="ECO:0000313" key="9">
    <source>
        <dbReference type="EMBL" id="AHY47317.1"/>
    </source>
</evidence>
<keyword evidence="3 7" id="KW-1003">Cell membrane</keyword>
<comment type="similarity">
    <text evidence="2 7">Belongs to the TVP38/TMEM64 family.</text>
</comment>